<evidence type="ECO:0000256" key="1">
    <source>
        <dbReference type="ARBA" id="ARBA00023002"/>
    </source>
</evidence>
<dbReference type="InterPro" id="IPR002938">
    <property type="entry name" value="FAD-bd"/>
</dbReference>
<dbReference type="PRINTS" id="PR00420">
    <property type="entry name" value="RNGMNOXGNASE"/>
</dbReference>
<dbReference type="SUPFAM" id="SSF51905">
    <property type="entry name" value="FAD/NAD(P)-binding domain"/>
    <property type="match status" value="1"/>
</dbReference>
<name>A0A316A5U9_9ACTN</name>
<dbReference type="GO" id="GO:0008688">
    <property type="term" value="F:3-(3-hydroxyphenyl)propionate hydroxylase activity"/>
    <property type="evidence" value="ECO:0007669"/>
    <property type="project" value="TreeGrafter"/>
</dbReference>
<dbReference type="RefSeq" id="WP_109774957.1">
    <property type="nucleotide sequence ID" value="NZ_QGDQ01000016.1"/>
</dbReference>
<dbReference type="InterPro" id="IPR036188">
    <property type="entry name" value="FAD/NAD-bd_sf"/>
</dbReference>
<dbReference type="OrthoDB" id="4246007at2"/>
<dbReference type="Proteomes" id="UP000245469">
    <property type="component" value="Unassembled WGS sequence"/>
</dbReference>
<accession>A0A316A5U9</accession>
<comment type="caution">
    <text evidence="3">The sequence shown here is derived from an EMBL/GenBank/DDBJ whole genome shotgun (WGS) entry which is preliminary data.</text>
</comment>
<proteinExistence type="predicted"/>
<dbReference type="Pfam" id="PF01494">
    <property type="entry name" value="FAD_binding_3"/>
    <property type="match status" value="1"/>
</dbReference>
<evidence type="ECO:0000313" key="3">
    <source>
        <dbReference type="EMBL" id="PWJ52899.1"/>
    </source>
</evidence>
<keyword evidence="1" id="KW-0560">Oxidoreductase</keyword>
<dbReference type="NCBIfam" id="NF004829">
    <property type="entry name" value="PRK06183.1-3"/>
    <property type="match status" value="1"/>
</dbReference>
<evidence type="ECO:0000313" key="4">
    <source>
        <dbReference type="Proteomes" id="UP000245469"/>
    </source>
</evidence>
<dbReference type="AlphaFoldDB" id="A0A316A5U9"/>
<feature type="domain" description="FAD-binding" evidence="2">
    <location>
        <begin position="2"/>
        <end position="344"/>
    </location>
</feature>
<reference evidence="3 4" key="1">
    <citation type="submission" date="2018-03" db="EMBL/GenBank/DDBJ databases">
        <title>Genomic Encyclopedia of Archaeal and Bacterial Type Strains, Phase II (KMG-II): from individual species to whole genera.</title>
        <authorList>
            <person name="Goeker M."/>
        </authorList>
    </citation>
    <scope>NUCLEOTIDE SEQUENCE [LARGE SCALE GENOMIC DNA]</scope>
    <source>
        <strain evidence="3 4">DSM 44889</strain>
    </source>
</reference>
<gene>
    <name evidence="3" type="ORF">BXY45_11635</name>
</gene>
<keyword evidence="4" id="KW-1185">Reference proteome</keyword>
<dbReference type="PANTHER" id="PTHR43476:SF3">
    <property type="entry name" value="FAD-BINDING MONOOXYGENASE"/>
    <property type="match status" value="1"/>
</dbReference>
<dbReference type="EMBL" id="QGDQ01000016">
    <property type="protein sequence ID" value="PWJ52899.1"/>
    <property type="molecule type" value="Genomic_DNA"/>
</dbReference>
<protein>
    <submittedName>
        <fullName evidence="3">3-(3-hydroxy-phenyl)propionate hydroxylase/flavoprotein hydroxylase</fullName>
    </submittedName>
</protein>
<dbReference type="Gene3D" id="3.50.50.60">
    <property type="entry name" value="FAD/NAD(P)-binding domain"/>
    <property type="match status" value="1"/>
</dbReference>
<dbReference type="GO" id="GO:0071949">
    <property type="term" value="F:FAD binding"/>
    <property type="evidence" value="ECO:0007669"/>
    <property type="project" value="InterPro"/>
</dbReference>
<dbReference type="InterPro" id="IPR050631">
    <property type="entry name" value="PheA/TfdB_FAD_monoxygenase"/>
</dbReference>
<dbReference type="GO" id="GO:0019622">
    <property type="term" value="P:3-(3-hydroxy)phenylpropionate catabolic process"/>
    <property type="evidence" value="ECO:0007669"/>
    <property type="project" value="TreeGrafter"/>
</dbReference>
<dbReference type="Gene3D" id="3.30.70.2450">
    <property type="match status" value="1"/>
</dbReference>
<dbReference type="PANTHER" id="PTHR43476">
    <property type="entry name" value="3-(3-HYDROXY-PHENYL)PROPIONATE/3-HYDROXYCINNAMIC ACID HYDROXYLASE"/>
    <property type="match status" value="1"/>
</dbReference>
<evidence type="ECO:0000259" key="2">
    <source>
        <dbReference type="Pfam" id="PF01494"/>
    </source>
</evidence>
<sequence length="513" mass="55885">MDADVVIVGSGPTGMVLAALLGKAGRSVLLLERYEGLYQLPRAAAFDDETMRTFQALGVAERMLPGTNVQPGYVWVNGQDDVLLDIAFDNPGPCGWPSQFMMFQPHVEDVLNQLLAQTPGVEVRRGHEVVGLTERGDSGQTDGVDVDVRTRDGATYRVSARWVVGCDGGNGFVRRHLGGELDEYGFSENWLVCDFELRREVPGLPAFRQVCDPAEPIAIVNIGPRHHRFSFRLEAGADRAAVVRPEAVWPRVSRYLGPDDADLVRVANYAFQSRCVRQWRRGRVFLAGDAAHEMPPFLAQGMVSGIRDARNLAWKLDHVLGGGTDDVLDTYQAEREPHVRFILEKAIELGRVQTERNPERARERDTRMLAARRAHTAPDKLRYPPLSGGLVENHGHLLPQGVVSSAERTALFDDVVGTGWRLVVSSPQVLDALSVEAREGLAALGCRDVVFCLSGTFGGAPLADTGGVYSRFFSQTGSVAALVRPDGCVYGLAHDEAELVATTKGLLGALALA</sequence>
<organism evidence="3 4">
    <name type="scientific">Quadrisphaera granulorum</name>
    <dbReference type="NCBI Taxonomy" id="317664"/>
    <lineage>
        <taxon>Bacteria</taxon>
        <taxon>Bacillati</taxon>
        <taxon>Actinomycetota</taxon>
        <taxon>Actinomycetes</taxon>
        <taxon>Kineosporiales</taxon>
        <taxon>Kineosporiaceae</taxon>
        <taxon>Quadrisphaera</taxon>
    </lineage>
</organism>